<keyword evidence="1" id="KW-0808">Transferase</keyword>
<feature type="domain" description="Glycosyl transferase family 1" evidence="2">
    <location>
        <begin position="181"/>
        <end position="340"/>
    </location>
</feature>
<reference evidence="3" key="2">
    <citation type="journal article" date="2021" name="Microbiome">
        <title>Successional dynamics and alternative stable states in a saline activated sludge microbial community over 9 years.</title>
        <authorList>
            <person name="Wang Y."/>
            <person name="Ye J."/>
            <person name="Ju F."/>
            <person name="Liu L."/>
            <person name="Boyd J.A."/>
            <person name="Deng Y."/>
            <person name="Parks D.H."/>
            <person name="Jiang X."/>
            <person name="Yin X."/>
            <person name="Woodcroft B.J."/>
            <person name="Tyson G.W."/>
            <person name="Hugenholtz P."/>
            <person name="Polz M.F."/>
            <person name="Zhang T."/>
        </authorList>
    </citation>
    <scope>NUCLEOTIDE SEQUENCE</scope>
    <source>
        <strain evidence="3">HKST-UBA11</strain>
    </source>
</reference>
<evidence type="ECO:0000313" key="3">
    <source>
        <dbReference type="EMBL" id="MCA9385143.1"/>
    </source>
</evidence>
<dbReference type="Gene3D" id="3.40.50.2000">
    <property type="entry name" value="Glycogen Phosphorylase B"/>
    <property type="match status" value="2"/>
</dbReference>
<dbReference type="PANTHER" id="PTHR46401:SF2">
    <property type="entry name" value="GLYCOSYLTRANSFERASE WBBK-RELATED"/>
    <property type="match status" value="1"/>
</dbReference>
<evidence type="ECO:0000313" key="4">
    <source>
        <dbReference type="Proteomes" id="UP000754563"/>
    </source>
</evidence>
<comment type="caution">
    <text evidence="3">The sequence shown here is derived from an EMBL/GenBank/DDBJ whole genome shotgun (WGS) entry which is preliminary data.</text>
</comment>
<reference evidence="3" key="1">
    <citation type="submission" date="2020-04" db="EMBL/GenBank/DDBJ databases">
        <authorList>
            <person name="Zhang T."/>
        </authorList>
    </citation>
    <scope>NUCLEOTIDE SEQUENCE</scope>
    <source>
        <strain evidence="3">HKST-UBA11</strain>
    </source>
</reference>
<dbReference type="EMBL" id="JAGQLH010000005">
    <property type="protein sequence ID" value="MCA9385143.1"/>
    <property type="molecule type" value="Genomic_DNA"/>
</dbReference>
<dbReference type="InterPro" id="IPR001296">
    <property type="entry name" value="Glyco_trans_1"/>
</dbReference>
<accession>A0A955L7F9</accession>
<dbReference type="CDD" id="cd03801">
    <property type="entry name" value="GT4_PimA-like"/>
    <property type="match status" value="1"/>
</dbReference>
<gene>
    <name evidence="3" type="ORF">KC717_00680</name>
</gene>
<dbReference type="SUPFAM" id="SSF53756">
    <property type="entry name" value="UDP-Glycosyltransferase/glycogen phosphorylase"/>
    <property type="match status" value="1"/>
</dbReference>
<proteinExistence type="predicted"/>
<dbReference type="AlphaFoldDB" id="A0A955L7F9"/>
<name>A0A955L7F9_9BACT</name>
<dbReference type="PANTHER" id="PTHR46401">
    <property type="entry name" value="GLYCOSYLTRANSFERASE WBBK-RELATED"/>
    <property type="match status" value="1"/>
</dbReference>
<sequence>MLSLLKNHKKILQILPSFAEHDAVSNQVVSMNKVLEANGYKTKIYSNHFPKKYKGVIGEPKFLKERQFDLAIYHHSIGDPVVDIVKHLSIPVLLYYHNITPPDYYAVYNQRIYELLNQGLKQLDDLTGHVEVAIAASEFNSQQLSEFGFDNTKVLPIFFEPKRLNKITADHKTASFLDNNNVTNILFVGRFSPNKVHKDMIKAFYLYRKYYNSMARLNLVGSYVEMNSYLAEITELIEALELESSVHVPGLVTDEEWKAYYENSDVFLSLSEHEGFFVPALEANYFELPIIAYDAGAVASTAGGSAVLLDNKEPAIVAETIHKMVSDQKLRSDLIEKGRNNYVRFDADHLGPKLLEIVKQYV</sequence>
<organism evidence="3 4">
    <name type="scientific">Candidatus Dojkabacteria bacterium</name>
    <dbReference type="NCBI Taxonomy" id="2099670"/>
    <lineage>
        <taxon>Bacteria</taxon>
        <taxon>Candidatus Dojkabacteria</taxon>
    </lineage>
</organism>
<dbReference type="Pfam" id="PF00534">
    <property type="entry name" value="Glycos_transf_1"/>
    <property type="match status" value="1"/>
</dbReference>
<dbReference type="GO" id="GO:0016757">
    <property type="term" value="F:glycosyltransferase activity"/>
    <property type="evidence" value="ECO:0007669"/>
    <property type="project" value="InterPro"/>
</dbReference>
<protein>
    <submittedName>
        <fullName evidence="3">Glycosyltransferase</fullName>
    </submittedName>
</protein>
<dbReference type="GO" id="GO:0009103">
    <property type="term" value="P:lipopolysaccharide biosynthetic process"/>
    <property type="evidence" value="ECO:0007669"/>
    <property type="project" value="TreeGrafter"/>
</dbReference>
<evidence type="ECO:0000256" key="1">
    <source>
        <dbReference type="ARBA" id="ARBA00022679"/>
    </source>
</evidence>
<evidence type="ECO:0000259" key="2">
    <source>
        <dbReference type="Pfam" id="PF00534"/>
    </source>
</evidence>
<dbReference type="Proteomes" id="UP000754563">
    <property type="component" value="Unassembled WGS sequence"/>
</dbReference>